<comment type="subcellular location">
    <subcellularLocation>
        <location evidence="1">Endomembrane system</location>
        <topology evidence="1">Multi-pass membrane protein</topology>
    </subcellularLocation>
</comment>
<proteinExistence type="inferred from homology"/>
<dbReference type="RefSeq" id="XP_020046922.1">
    <property type="nucleotide sequence ID" value="XM_020189997.1"/>
</dbReference>
<name>A0A1D2VG55_9ASCO</name>
<comment type="similarity">
    <text evidence="2">Belongs to the major facilitator superfamily.</text>
</comment>
<dbReference type="InterPro" id="IPR036259">
    <property type="entry name" value="MFS_trans_sf"/>
</dbReference>
<evidence type="ECO:0000256" key="2">
    <source>
        <dbReference type="ARBA" id="ARBA00008335"/>
    </source>
</evidence>
<feature type="non-terminal residue" evidence="9">
    <location>
        <position position="405"/>
    </location>
</feature>
<dbReference type="Proteomes" id="UP000095038">
    <property type="component" value="Unassembled WGS sequence"/>
</dbReference>
<dbReference type="GO" id="GO:0016020">
    <property type="term" value="C:membrane"/>
    <property type="evidence" value="ECO:0007669"/>
    <property type="project" value="TreeGrafter"/>
</dbReference>
<dbReference type="PANTHER" id="PTHR23514">
    <property type="entry name" value="BYPASS OF STOP CODON PROTEIN 6"/>
    <property type="match status" value="1"/>
</dbReference>
<dbReference type="InterPro" id="IPR020846">
    <property type="entry name" value="MFS_dom"/>
</dbReference>
<evidence type="ECO:0000256" key="6">
    <source>
        <dbReference type="ARBA" id="ARBA00023136"/>
    </source>
</evidence>
<keyword evidence="6 7" id="KW-0472">Membrane</keyword>
<evidence type="ECO:0000256" key="3">
    <source>
        <dbReference type="ARBA" id="ARBA00022448"/>
    </source>
</evidence>
<feature type="transmembrane region" description="Helical" evidence="7">
    <location>
        <begin position="111"/>
        <end position="136"/>
    </location>
</feature>
<organism evidence="9 10">
    <name type="scientific">Ascoidea rubescens DSM 1968</name>
    <dbReference type="NCBI Taxonomy" id="1344418"/>
    <lineage>
        <taxon>Eukaryota</taxon>
        <taxon>Fungi</taxon>
        <taxon>Dikarya</taxon>
        <taxon>Ascomycota</taxon>
        <taxon>Saccharomycotina</taxon>
        <taxon>Saccharomycetes</taxon>
        <taxon>Ascoideaceae</taxon>
        <taxon>Ascoidea</taxon>
    </lineage>
</organism>
<feature type="domain" description="Major facilitator superfamily (MFS) profile" evidence="8">
    <location>
        <begin position="24"/>
        <end position="405"/>
    </location>
</feature>
<keyword evidence="3" id="KW-0813">Transport</keyword>
<dbReference type="SUPFAM" id="SSF103473">
    <property type="entry name" value="MFS general substrate transporter"/>
    <property type="match status" value="1"/>
</dbReference>
<evidence type="ECO:0000256" key="7">
    <source>
        <dbReference type="SAM" id="Phobius"/>
    </source>
</evidence>
<dbReference type="PANTHER" id="PTHR23514:SF3">
    <property type="entry name" value="BYPASS OF STOP CODON PROTEIN 6"/>
    <property type="match status" value="1"/>
</dbReference>
<feature type="transmembrane region" description="Helical" evidence="7">
    <location>
        <begin position="62"/>
        <end position="80"/>
    </location>
</feature>
<dbReference type="GeneID" id="30963633"/>
<feature type="transmembrane region" description="Helical" evidence="7">
    <location>
        <begin position="366"/>
        <end position="384"/>
    </location>
</feature>
<gene>
    <name evidence="9" type="ORF">ASCRUDRAFT_27361</name>
</gene>
<keyword evidence="5 7" id="KW-1133">Transmembrane helix</keyword>
<evidence type="ECO:0000256" key="5">
    <source>
        <dbReference type="ARBA" id="ARBA00022989"/>
    </source>
</evidence>
<protein>
    <submittedName>
        <fullName evidence="9">MFS general substrate transporter</fullName>
    </submittedName>
</protein>
<feature type="transmembrane region" description="Helical" evidence="7">
    <location>
        <begin position="278"/>
        <end position="297"/>
    </location>
</feature>
<keyword evidence="10" id="KW-1185">Reference proteome</keyword>
<feature type="transmembrane region" description="Helical" evidence="7">
    <location>
        <begin position="240"/>
        <end position="266"/>
    </location>
</feature>
<feature type="transmembrane region" description="Helical" evidence="7">
    <location>
        <begin position="26"/>
        <end position="50"/>
    </location>
</feature>
<accession>A0A1D2VG55</accession>
<feature type="transmembrane region" description="Helical" evidence="7">
    <location>
        <begin position="335"/>
        <end position="354"/>
    </location>
</feature>
<dbReference type="Pfam" id="PF07690">
    <property type="entry name" value="MFS_1"/>
    <property type="match status" value="1"/>
</dbReference>
<dbReference type="InterPro" id="IPR051788">
    <property type="entry name" value="MFS_Transporter"/>
</dbReference>
<feature type="non-terminal residue" evidence="9">
    <location>
        <position position="1"/>
    </location>
</feature>
<dbReference type="GO" id="GO:0022857">
    <property type="term" value="F:transmembrane transporter activity"/>
    <property type="evidence" value="ECO:0007669"/>
    <property type="project" value="InterPro"/>
</dbReference>
<sequence>VKFQGHDVIIDSDDIKENNLLKIQVILSYLSFIIFGLSDQTIGVLIPVFVKDYEMKESTISLLYFAQFFGYFIISVFNDYLHRLMGFHGVLVTSVGLIGTCSFIGMFKPPFFVLIIGYVLCGIGVGAQDAAVGVWLGKLKYSNELSGLLHASYGVGCIVTPIFVTKVLLNNNISWRYHYLIIFMLAMVVSIIDFFVFKHESKWKYRFQVEENKSEENESENDGNANESSGIRNAIKNKKVLGLALFLFLYVGTEVSIGAWTLSYLIKIKNGTMDQMSVVISMFWFGLTLGRIVLGFVTPKLSSEYLANMIYESLSIVFFVLFCLGSSYWLFIATVFLTGVFIGPIFPTTTIYSVKILPVQLHVSGVGFAMALGGGGAAVLPWLMGNLCELWGSFRLYPYFVVLFL</sequence>
<dbReference type="GO" id="GO:0012505">
    <property type="term" value="C:endomembrane system"/>
    <property type="evidence" value="ECO:0007669"/>
    <property type="project" value="UniProtKB-SubCell"/>
</dbReference>
<dbReference type="Gene3D" id="1.20.1250.20">
    <property type="entry name" value="MFS general substrate transporter like domains"/>
    <property type="match status" value="2"/>
</dbReference>
<dbReference type="FunFam" id="1.20.1250.20:FF:000286">
    <property type="entry name" value="MFS efflux transporter"/>
    <property type="match status" value="1"/>
</dbReference>
<dbReference type="AlphaFoldDB" id="A0A1D2VG55"/>
<feature type="transmembrane region" description="Helical" evidence="7">
    <location>
        <begin position="175"/>
        <end position="197"/>
    </location>
</feature>
<dbReference type="OrthoDB" id="413079at2759"/>
<dbReference type="STRING" id="1344418.A0A1D2VG55"/>
<dbReference type="PROSITE" id="PS50850">
    <property type="entry name" value="MFS"/>
    <property type="match status" value="1"/>
</dbReference>
<feature type="transmembrane region" description="Helical" evidence="7">
    <location>
        <begin position="87"/>
        <end position="105"/>
    </location>
</feature>
<reference evidence="10" key="1">
    <citation type="submission" date="2016-05" db="EMBL/GenBank/DDBJ databases">
        <title>Comparative genomics of biotechnologically important yeasts.</title>
        <authorList>
            <consortium name="DOE Joint Genome Institute"/>
            <person name="Riley R."/>
            <person name="Haridas S."/>
            <person name="Wolfe K.H."/>
            <person name="Lopes M.R."/>
            <person name="Hittinger C.T."/>
            <person name="Goker M."/>
            <person name="Salamov A."/>
            <person name="Wisecaver J."/>
            <person name="Long T.M."/>
            <person name="Aerts A.L."/>
            <person name="Barry K."/>
            <person name="Choi C."/>
            <person name="Clum A."/>
            <person name="Coughlan A.Y."/>
            <person name="Deshpande S."/>
            <person name="Douglass A.P."/>
            <person name="Hanson S.J."/>
            <person name="Klenk H.-P."/>
            <person name="Labutti K."/>
            <person name="Lapidus A."/>
            <person name="Lindquist E."/>
            <person name="Lipzen A."/>
            <person name="Meier-Kolthoff J.P."/>
            <person name="Ohm R.A."/>
            <person name="Otillar R.P."/>
            <person name="Pangilinan J."/>
            <person name="Peng Y."/>
            <person name="Rokas A."/>
            <person name="Rosa C.A."/>
            <person name="Scheuner C."/>
            <person name="Sibirny A.A."/>
            <person name="Slot J.C."/>
            <person name="Stielow J.B."/>
            <person name="Sun H."/>
            <person name="Kurtzman C.P."/>
            <person name="Blackwell M."/>
            <person name="Grigoriev I.V."/>
            <person name="Jeffries T.W."/>
        </authorList>
    </citation>
    <scope>NUCLEOTIDE SEQUENCE [LARGE SCALE GENOMIC DNA]</scope>
    <source>
        <strain evidence="10">DSM 1968</strain>
    </source>
</reference>
<dbReference type="EMBL" id="KV454481">
    <property type="protein sequence ID" value="ODV60615.1"/>
    <property type="molecule type" value="Genomic_DNA"/>
</dbReference>
<evidence type="ECO:0000256" key="1">
    <source>
        <dbReference type="ARBA" id="ARBA00004127"/>
    </source>
</evidence>
<feature type="transmembrane region" description="Helical" evidence="7">
    <location>
        <begin position="309"/>
        <end position="329"/>
    </location>
</feature>
<dbReference type="FunCoup" id="A0A1D2VG55">
    <property type="interactions" value="13"/>
</dbReference>
<evidence type="ECO:0000259" key="8">
    <source>
        <dbReference type="PROSITE" id="PS50850"/>
    </source>
</evidence>
<keyword evidence="4 7" id="KW-0812">Transmembrane</keyword>
<dbReference type="InterPro" id="IPR011701">
    <property type="entry name" value="MFS"/>
</dbReference>
<evidence type="ECO:0000313" key="10">
    <source>
        <dbReference type="Proteomes" id="UP000095038"/>
    </source>
</evidence>
<evidence type="ECO:0000256" key="4">
    <source>
        <dbReference type="ARBA" id="ARBA00022692"/>
    </source>
</evidence>
<evidence type="ECO:0000313" key="9">
    <source>
        <dbReference type="EMBL" id="ODV60615.1"/>
    </source>
</evidence>
<dbReference type="InParanoid" id="A0A1D2VG55"/>
<feature type="transmembrane region" description="Helical" evidence="7">
    <location>
        <begin position="148"/>
        <end position="169"/>
    </location>
</feature>